<accession>A0A426XMV8</accession>
<evidence type="ECO:0000313" key="1">
    <source>
        <dbReference type="EMBL" id="RRT40837.1"/>
    </source>
</evidence>
<comment type="caution">
    <text evidence="1">The sequence shown here is derived from an EMBL/GenBank/DDBJ whole genome shotgun (WGS) entry which is preliminary data.</text>
</comment>
<dbReference type="AlphaFoldDB" id="A0A426XMV8"/>
<sequence>MGCHRLRYNELAHVFVAGVDHDVPEEHIAFGDHEKGDAASRISDGREFAFEIPRHDQTPRNKVLEFVLEGVLTFIQLGRRLTWFR</sequence>
<evidence type="ECO:0000313" key="2">
    <source>
        <dbReference type="Proteomes" id="UP000287651"/>
    </source>
</evidence>
<dbReference type="EMBL" id="AMZH03019065">
    <property type="protein sequence ID" value="RRT40837.1"/>
    <property type="molecule type" value="Genomic_DNA"/>
</dbReference>
<dbReference type="Proteomes" id="UP000287651">
    <property type="component" value="Unassembled WGS sequence"/>
</dbReference>
<gene>
    <name evidence="1" type="ORF">B296_00058253</name>
</gene>
<name>A0A426XMV8_ENSVE</name>
<organism evidence="1 2">
    <name type="scientific">Ensete ventricosum</name>
    <name type="common">Abyssinian banana</name>
    <name type="synonym">Musa ensete</name>
    <dbReference type="NCBI Taxonomy" id="4639"/>
    <lineage>
        <taxon>Eukaryota</taxon>
        <taxon>Viridiplantae</taxon>
        <taxon>Streptophyta</taxon>
        <taxon>Embryophyta</taxon>
        <taxon>Tracheophyta</taxon>
        <taxon>Spermatophyta</taxon>
        <taxon>Magnoliopsida</taxon>
        <taxon>Liliopsida</taxon>
        <taxon>Zingiberales</taxon>
        <taxon>Musaceae</taxon>
        <taxon>Ensete</taxon>
    </lineage>
</organism>
<reference evidence="1 2" key="1">
    <citation type="journal article" date="2014" name="Agronomy (Basel)">
        <title>A Draft Genome Sequence for Ensete ventricosum, the Drought-Tolerant Tree Against Hunger.</title>
        <authorList>
            <person name="Harrison J."/>
            <person name="Moore K.A."/>
            <person name="Paszkiewicz K."/>
            <person name="Jones T."/>
            <person name="Grant M."/>
            <person name="Ambacheew D."/>
            <person name="Muzemil S."/>
            <person name="Studholme D.J."/>
        </authorList>
    </citation>
    <scope>NUCLEOTIDE SEQUENCE [LARGE SCALE GENOMIC DNA]</scope>
</reference>
<proteinExistence type="predicted"/>
<protein>
    <submittedName>
        <fullName evidence="1">Uncharacterized protein</fullName>
    </submittedName>
</protein>